<protein>
    <submittedName>
        <fullName evidence="2">Uncharacterized protein</fullName>
    </submittedName>
</protein>
<organism evidence="2 3">
    <name type="scientific">Lampropedia hyalina DSM 16112</name>
    <dbReference type="NCBI Taxonomy" id="1122156"/>
    <lineage>
        <taxon>Bacteria</taxon>
        <taxon>Pseudomonadati</taxon>
        <taxon>Pseudomonadota</taxon>
        <taxon>Betaproteobacteria</taxon>
        <taxon>Burkholderiales</taxon>
        <taxon>Comamonadaceae</taxon>
        <taxon>Lampropedia</taxon>
    </lineage>
</organism>
<dbReference type="AlphaFoldDB" id="A0A1M4YKH8"/>
<dbReference type="STRING" id="1122156.SAMN02745117_01257"/>
<dbReference type="RefSeq" id="WP_073355852.1">
    <property type="nucleotide sequence ID" value="NZ_FQUZ01000012.1"/>
</dbReference>
<feature type="compositionally biased region" description="Low complexity" evidence="1">
    <location>
        <begin position="255"/>
        <end position="286"/>
    </location>
</feature>
<reference evidence="2 3" key="1">
    <citation type="submission" date="2016-11" db="EMBL/GenBank/DDBJ databases">
        <authorList>
            <person name="Jaros S."/>
            <person name="Januszkiewicz K."/>
            <person name="Wedrychowicz H."/>
        </authorList>
    </citation>
    <scope>NUCLEOTIDE SEQUENCE [LARGE SCALE GENOMIC DNA]</scope>
    <source>
        <strain evidence="2 3">DSM 16112</strain>
    </source>
</reference>
<feature type="compositionally biased region" description="Low complexity" evidence="1">
    <location>
        <begin position="226"/>
        <end position="241"/>
    </location>
</feature>
<proteinExistence type="predicted"/>
<feature type="region of interest" description="Disordered" evidence="1">
    <location>
        <begin position="213"/>
        <end position="286"/>
    </location>
</feature>
<dbReference type="OrthoDB" id="8566581at2"/>
<dbReference type="InterPro" id="IPR050026">
    <property type="entry name" value="PHA_gran_PhaM_N"/>
</dbReference>
<dbReference type="NCBIfam" id="NF043076">
    <property type="entry name" value="PHA_gran_PhaM"/>
    <property type="match status" value="1"/>
</dbReference>
<dbReference type="Proteomes" id="UP000184327">
    <property type="component" value="Unassembled WGS sequence"/>
</dbReference>
<sequence length="286" mass="29490">MSDKKLFDFGQFVPGFDFLKGLIPGAATAPGTPAAANNLFSNWLAPTLDSQEVQKRIEELKTVQFWLDQNGRALSATIQALEVQKLTLDTLKSMNSGAQQVAQVFQDGVVAAASTAAASASAGVNAAKASPTKSEVRQAAEQAAAEEAEAAEDEQQEGLLSEQAAEDLRIVQAQAMQWWGALSKQFQTIATHALDDMAQNFANASASIPGLSPVAGESAEAGQKAGGTTARTARTASSAATPEGQAPARKRAPRKTSATATRKTASKTTGTRKGAAGNDAAGGKEG</sequence>
<evidence type="ECO:0000313" key="2">
    <source>
        <dbReference type="EMBL" id="SHF06168.1"/>
    </source>
</evidence>
<accession>A0A1M4YKH8</accession>
<dbReference type="EMBL" id="FQUZ01000012">
    <property type="protein sequence ID" value="SHF06168.1"/>
    <property type="molecule type" value="Genomic_DNA"/>
</dbReference>
<keyword evidence="3" id="KW-1185">Reference proteome</keyword>
<evidence type="ECO:0000313" key="3">
    <source>
        <dbReference type="Proteomes" id="UP000184327"/>
    </source>
</evidence>
<gene>
    <name evidence="2" type="ORF">SAMN02745117_01257</name>
</gene>
<evidence type="ECO:0000256" key="1">
    <source>
        <dbReference type="SAM" id="MobiDB-lite"/>
    </source>
</evidence>
<name>A0A1M4YKH8_9BURK</name>